<feature type="domain" description="EGF-like" evidence="3">
    <location>
        <begin position="3181"/>
        <end position="3220"/>
    </location>
</feature>
<feature type="domain" description="EGF-like" evidence="3">
    <location>
        <begin position="716"/>
        <end position="754"/>
    </location>
</feature>
<feature type="domain" description="EGF-like" evidence="3">
    <location>
        <begin position="2763"/>
        <end position="2801"/>
    </location>
</feature>
<feature type="domain" description="EGF-like" evidence="3">
    <location>
        <begin position="1947"/>
        <end position="1984"/>
    </location>
</feature>
<feature type="disulfide bond" evidence="2">
    <location>
        <begin position="2380"/>
        <end position="2390"/>
    </location>
</feature>
<feature type="domain" description="EGF-like" evidence="3">
    <location>
        <begin position="3459"/>
        <end position="3496"/>
    </location>
</feature>
<dbReference type="InParanoid" id="A0A6L2P831"/>
<feature type="domain" description="EGF-like" evidence="3">
    <location>
        <begin position="187"/>
        <end position="225"/>
    </location>
</feature>
<evidence type="ECO:0000256" key="2">
    <source>
        <dbReference type="PROSITE-ProRule" id="PRU00076"/>
    </source>
</evidence>
<feature type="domain" description="EGF-like" evidence="3">
    <location>
        <begin position="1887"/>
        <end position="1926"/>
    </location>
</feature>
<gene>
    <name evidence="4" type="ORF">Cfor_07756</name>
</gene>
<feature type="domain" description="EGF-like" evidence="3">
    <location>
        <begin position="775"/>
        <end position="812"/>
    </location>
</feature>
<feature type="domain" description="EGF-like" evidence="3">
    <location>
        <begin position="3400"/>
        <end position="3438"/>
    </location>
</feature>
<dbReference type="PANTHER" id="PTHR22963">
    <property type="entry name" value="ENDOGLIN-RELATED"/>
    <property type="match status" value="1"/>
</dbReference>
<feature type="domain" description="EGF-like" evidence="3">
    <location>
        <begin position="2103"/>
        <end position="2141"/>
    </location>
</feature>
<keyword evidence="2" id="KW-0245">EGF-like domain</keyword>
<dbReference type="InterPro" id="IPR009030">
    <property type="entry name" value="Growth_fac_rcpt_cys_sf"/>
</dbReference>
<feature type="domain" description="EGF-like" evidence="3">
    <location>
        <begin position="2971"/>
        <end position="3009"/>
    </location>
</feature>
<dbReference type="InterPro" id="IPR001881">
    <property type="entry name" value="EGF-like_Ca-bd_dom"/>
</dbReference>
<dbReference type="SUPFAM" id="SSF57184">
    <property type="entry name" value="Growth factor receptor domain"/>
    <property type="match status" value="2"/>
</dbReference>
<feature type="domain" description="EGF-like" evidence="3">
    <location>
        <begin position="671"/>
        <end position="708"/>
    </location>
</feature>
<feature type="domain" description="EGF-like" evidence="3">
    <location>
        <begin position="2926"/>
        <end position="2963"/>
    </location>
</feature>
<feature type="domain" description="EGF-like" evidence="3">
    <location>
        <begin position="822"/>
        <end position="860"/>
    </location>
</feature>
<evidence type="ECO:0000313" key="5">
    <source>
        <dbReference type="Proteomes" id="UP000502823"/>
    </source>
</evidence>
<dbReference type="InterPro" id="IPR000742">
    <property type="entry name" value="EGF"/>
</dbReference>
<feature type="disulfide bond" evidence="2">
    <location>
        <begin position="2610"/>
        <end position="2620"/>
    </location>
</feature>
<feature type="domain" description="EGF-like" evidence="3">
    <location>
        <begin position="2211"/>
        <end position="2250"/>
    </location>
</feature>
<accession>A0A6L2P831</accession>
<dbReference type="GO" id="GO:0005509">
    <property type="term" value="F:calcium ion binding"/>
    <property type="evidence" value="ECO:0007669"/>
    <property type="project" value="InterPro"/>
</dbReference>
<feature type="domain" description="EGF-like" evidence="3">
    <location>
        <begin position="1354"/>
        <end position="1392"/>
    </location>
</feature>
<feature type="domain" description="EGF-like" evidence="3">
    <location>
        <begin position="1673"/>
        <end position="1711"/>
    </location>
</feature>
<evidence type="ECO:0000256" key="1">
    <source>
        <dbReference type="ARBA" id="ARBA00023157"/>
    </source>
</evidence>
<feature type="disulfide bond" evidence="2">
    <location>
        <begin position="3141"/>
        <end position="3151"/>
    </location>
</feature>
<feature type="domain" description="EGF-like" evidence="3">
    <location>
        <begin position="1461"/>
        <end position="1499"/>
    </location>
</feature>
<feature type="domain" description="EGF-like" evidence="3">
    <location>
        <begin position="2713"/>
        <end position="2750"/>
    </location>
</feature>
<feature type="domain" description="EGF-like" evidence="3">
    <location>
        <begin position="1094"/>
        <end position="1131"/>
    </location>
</feature>
<feature type="disulfide bond" evidence="2">
    <location>
        <begin position="674"/>
        <end position="684"/>
    </location>
</feature>
<feature type="domain" description="EGF-like" evidence="3">
    <location>
        <begin position="1245"/>
        <end position="1284"/>
    </location>
</feature>
<comment type="caution">
    <text evidence="2">Lacks conserved residue(s) required for the propagation of feature annotation.</text>
</comment>
<dbReference type="InterPro" id="IPR048407">
    <property type="entry name" value="Dumpy_DPY"/>
</dbReference>
<dbReference type="SMART" id="SM00179">
    <property type="entry name" value="EGF_CA"/>
    <property type="match status" value="13"/>
</dbReference>
<dbReference type="SUPFAM" id="SSF90148">
    <property type="entry name" value="DPY module"/>
    <property type="match status" value="32"/>
</dbReference>
<feature type="domain" description="EGF-like" evidence="3">
    <location>
        <begin position="4099"/>
        <end position="4136"/>
    </location>
</feature>
<feature type="domain" description="EGF-like" evidence="3">
    <location>
        <begin position="1628"/>
        <end position="1665"/>
    </location>
</feature>
<feature type="domain" description="EGF-like" evidence="3">
    <location>
        <begin position="3930"/>
        <end position="3968"/>
    </location>
</feature>
<feature type="disulfide bond" evidence="2">
    <location>
        <begin position="1308"/>
        <end position="1318"/>
    </location>
</feature>
<feature type="disulfide bond" evidence="2">
    <location>
        <begin position="3462"/>
        <end position="3472"/>
    </location>
</feature>
<feature type="domain" description="EGF-like" evidence="3">
    <location>
        <begin position="2654"/>
        <end position="2692"/>
    </location>
</feature>
<evidence type="ECO:0000313" key="4">
    <source>
        <dbReference type="EMBL" id="GFG28334.1"/>
    </source>
</evidence>
<feature type="domain" description="EGF-like" evidence="3">
    <location>
        <begin position="400"/>
        <end position="438"/>
    </location>
</feature>
<feature type="domain" description="EGF-like" evidence="3">
    <location>
        <begin position="108"/>
        <end position="147"/>
    </location>
</feature>
<feature type="domain" description="EGF-like" evidence="3">
    <location>
        <begin position="4040"/>
        <end position="4078"/>
    </location>
</feature>
<dbReference type="OrthoDB" id="4405280at2759"/>
<evidence type="ECO:0000259" key="3">
    <source>
        <dbReference type="PROSITE" id="PS50026"/>
    </source>
</evidence>
<feature type="domain" description="EGF-like" evidence="3">
    <location>
        <begin position="1843"/>
        <end position="1880"/>
    </location>
</feature>
<keyword evidence="5" id="KW-1185">Reference proteome</keyword>
<feature type="domain" description="EGF-like" evidence="3">
    <location>
        <begin position="2545"/>
        <end position="2582"/>
    </location>
</feature>
<feature type="domain" description="EGF-like" evidence="3">
    <location>
        <begin position="505"/>
        <end position="543"/>
    </location>
</feature>
<feature type="domain" description="EGF-like" evidence="3">
    <location>
        <begin position="2318"/>
        <end position="2356"/>
    </location>
</feature>
<feature type="domain" description="EGF-like" evidence="3">
    <location>
        <begin position="611"/>
        <end position="650"/>
    </location>
</feature>
<feature type="disulfide bond" evidence="2">
    <location>
        <begin position="4102"/>
        <end position="4112"/>
    </location>
</feature>
<feature type="domain" description="EGF-like" evidence="3">
    <location>
        <begin position="1995"/>
        <end position="2033"/>
    </location>
</feature>
<sequence length="4422" mass="464372">IPQDTCETKQCGANAVCVERNAVLTCVCKPEYFGNPYLACRPECVLNTDCPNNRACINNKCEDPCAGTCGVGAQCETVNHVPVCFCPSRMTGDPFFSCYPLKPELPVSANPCDPSPCGPYSRCLVSPQGFATCSCLPGYRGAPPVCAPESRCAVINHNPICSCPPGDTGDPFVSCQKPKQPEPPKVPENPCVPSPCGPNSICRVKQGRPVCSCVPNYIGSPPFCRPECVLSQECPWDKACINEKCQNPCINSCGSNAKCDVVNHTPFCSCLGGYIGDAFIGCSKIVTPEPRPSLPPDPCNPSPCGENAQCTAQDGVARCTCIPPYKGNPYVSCQPECVINSDCPSYMACVAQNCRDPCQGVCGVNAECDVVIHVPVCSCLLGFVGDPFQSCRQEPRPLPPQNPCEPSPCGPNSVCRVTNGHAVCSCLPNFLGSPPACRPECVVSSECPQNQACISQKCQDPCPGTCGIDARCQVVNHNPICSCPSRYTGDPFVQCLKEEPKPAPPANPCVPSPCGANSDCRVVDGRPVCSCLTGMLGAPPNCRPECLIHQDCPTHLACVRNKCRDPCSGSCGFNARCTVHNHQPVCTCNTGFEGDPFSGCNPVQVRPVEAPRRPCEPSPCGSNAICRERNGAGSCSCQPQYFGDPYTGCRPECVLSSDCAKDRTCINNRCSDPCPGTCGLNAQCRVINHVPSCSCLPGYTGDPLRSCSLIPATSCPANPCLPSPCGPNSVCRVVDSHAVCSCQPGCVGSPPTCRPQCVVSSDCPQNLACINQKCQDPCPGTCGFNARCQVVNHNPICTCAAGFTGDPFARCLIQEKSPEPPSGNPCVPSPCGPNSQCRAIGSTPACTCLPNYVGRAPNCRPECTINAECPSNLACQKEHCRDPCPGSCGSSAICRVVNHGPVCTCLPGLTGDPFSGCSPVPAMVTDGLTDPCNPSPCGSNAVCKQHQGAASCLCQQGYFGDPYISCRPECILNTDCPRDKACVNNKCRNLCRGTCGINAECQVVNHSPSCSCLPGYTGNAFISCQVVQPTQEESLKNPCLPSPCGLYSACHAVSGHPVCSCKAGHVGSPPACRPECILSTDCPQDKACVNQKCLDPCPGMCGLNASCQVVNHNPICTCSVGFTGDPFFRCTKEEKQTIQAAENTNPCVPSPCGPNSHCQVVDNRPACSCLPNYVGRAPNCRPECTINAECPSSLACQGERCKDPCRGTCGPHTTCVAVKHAPMCHCLTGYTGDPFAGCSSIPQSPRDPCNPSPCGANAVCKERNGAGSCTCLPEYSGDPYTGCRPECVLNTDCNRARACVRNKCVDPCPGACGLNAECRVVNHAPSCSCLPGYTGNPLSTCSLPPAARKPLQAPKNPCQPSPCGPFSECRVVNGHPVCSCQASYIGTPPACRPECVVSADCAQDRACINQKCADPCPGTCGLNARCQVVNHNAICSCSVGFTGDPFVRCVKEEKPPVQPPSGNPCVPSPCGPNSQCRAVGNTPACSCMPHYVGRAPNCRPECTISAECPSNLACQSERCRDPCPGSCGVQATCVVVKHAPVCTCQPGFTGDPFAGCSLIPSVQPVEGPRDPCNPSPCGANAVCKERNGAGSCTCLPEYSGDPYTGCRPECVLNTDCNRARACVRNKCVDPCPGTCGLNAECRVVNHAPSCSCLPGYTGNPLNSCNLLPPKPPTKNPCQPSPCGSFSQCRVVNGHAVCSCQANYIGTPPSCKPECVVSTECPQDKACVNQKCVDPCPGTCGLNARCQVVNHNPICSCGPGFTGDPFTSGVPSSVCFLEPPVQPPSGNPCVPSPCGPNSQCRAVGNTPACSCMPHYVGRAPNCRPECTINAECPSNLACQNTRCRDPCPGSCGVQATCIVVKHAPVCTCQPGFTGDPFTGCSPIPFEAPLDPCNPSPCGANAVCKERNGAGSCTCLPEYTGDPYAGCRPECVLNTDCDRAKACVRNKCVDPCPGTCGLNAECRVVNHAPSCSCLPGYTGNPLSSCHLPPPTPTEQPVTDPCKPSPCGPFSQCRVVNGHAVCSCQTNYVGAPPSCKPECVVSTECPQDKACVNQKCVDPCPGTCGLNARCQVVNHNPICSCNPGFTGDPFTRCLKEEKPPVQQPPSGNPCVPSPCGPNSQCRALGNTPACSCLPNFLGRAPNCRPECTISAECPGNLACQNERCRDPCPGSCGSHTTCVVVKHAPMCYCETGYTGDPFTGCSQIQQTPTPTEGPRNPCNPSPCGANALCKERNGAGSCVCLPEYFGDPYTGCRPECVINSDCDRSKACLNNKCVDPCPGTCGLNAECRVVNHAPSCTCVGGYTGDPLSACVLIQPIVAEPPQNPCDPSPCGPNSQCRLVNQHAVCSCSPGFIGNPPSCRPECVVSSECPQNQACINQKCLDPCPGTCGLNARCQVVNHNPICSCAAGFTGDPFARCLIQETTTPAPVGNPCNPSPCGPNSQCKVVGTQPACSCLPNYVGRAPNCRPECTLDAECPSNLACRNERCRDPCLGVCGTLAQCTVVNHHAVFGTVNQLLKATKLCRVELVQGGWTTLYHSAIETKATERTPPASPCIPSPCGPNAECREKNGAGSCTCLPGYEGDPYNQRGCRRECEVNSDCTEVLACITFKCVDPCPGTCGSGAQCSVVNHIPTCTCPPQFTGDPFFHCRSIPPTPPPPPQDPCSPSPCGPNSQCRVVNQQAVCSCLQNYIGSPPQCRPECVVSSECPQDRACVNLKCADPCPNTCGIGAQCTTKNHNPICACPPGFTGDPFSQCTPQPMPPVAEPTPSPPSCFPSPCGPNSQCQIVAGNPACSCLPNYIGAPPSCRPECVLSAECLSQLACINQKCQDPCPGSCGYNANCHVLNHIPVCLCNDGHTGDPFTQCNPIPPSTPPPRTDPCNPSPCGPNAVCRPGGVCECSPEYMGNPYEACRPECVLNTECNRDQACIRNKCQDPCPGTCGQNARCDVINHIPTCSCPSGFTGDPFSNCRQAVPAPPQIDPCRPSPCGPNSQCRTSDNHAVCSCLQGYVGTPPSCRPECVVSAECPQTRACVNQKCTDPCLGSCGLGARCEVINHSPICSCREGQTGDPFQSCFDIPLPPRLPVVPEDPCVPNPCGPNSQCQVSGSSPACSCVDGYVGVPPNCRPECVINPDCPSQRACVNNKCRDPCPGSCGANAQCQVVSHAVTCICSPGFTGNPFVQCVVQEQEVSNPCQPSPCGTNAVCTQRNGAGACSCIPDYQGNPYEGCRPECVLSSDCPTDRACVRNKCEDPCPGVCGQFAQCTVINHIPTCTCIPGYVGNPFASCTPQPSPPPTAPTVVNPCQPSPCGPNSRCRSVNGQAVCSCEDQYIGSPPNCRPECVINNDCPQNRACNKFKCADPCPGTCGIGARCEVINHNPICSCPSGFTGDPFVRCYQAPPPPSPPPATKPANPCVPSPCGPNSDCRPVGDQPACSCLQNFIGTPPNCRPECIVNTDCDPTRACITNKCRDPCPGSCGVNAECRVQNHIPICTCVSGYTGDPFTQCSVVRVEEPVVTDLCNPSPCGSNAQCNVGQCTCLPNYFGDPYTNCRPECTMNAECPHSKACSNQRCVDPCPGTCGQGARCDVVNHIPTCSCPEGTTGDPFVLCRSVPPPPVSEPCEPSPCGPNSICRVVNDHAVCSCQPGLVGSPPSCRPECVVSAECPLTQACLASKCRDPCPGTCGLNARCQVVNHNPICSCAAGNTGDPFTRCFAVPVTPTPTVPQNPCQPSPCGPNSECQVRGESPACSCLQNYIGSPPNCRPECTINPECSSNLACVNQKCSDPCPGSCGTNARCNVVNHTPVCSCNPGFTGDPFIGCSVVQAEMFPQERPTPCMPSPCGLNAVCREQYGAGSCTCLPNYMGNPYEACRPECVLNSDCPSNRACIRSKCQDPCPGTCGTNADCQVVNHLPSCTCHPGYTGDPFRSCRPQPVQCKISPVIEEVDPCSPSPCGPYSQCRNVNAQGVCSCLPTYIGSPPGCRPECVASSECPQNRACINLKCVDPCPGPCGLNTRCETVNHSPICSCRQGFTGDPFIQCYAVPSPPPNPIQLAPLDPCVPSPCGSNSQCQNNGGSPACSCVPTFIGMPPNCRPECVINSECPSNQACIRQKCRDSCPGSCGQGALCHVVNHVPVCTCREGYTGDPFTRCIQKPAPSREPVVNDPCNPSPCGLNAQCLDGICTCQPQFQGDPYTACRPECVLTTECPKTKACIKNKCVDPCPGTCGQNADCIVLNHIPTCSCPQGHTGNPFIICRLLPPDIPRNPCSPTPCGPNSQCREVNGQAVCSCVPGFLGSPPACRPECVCLNNWRGRKCVLYHELSSIKNFSLYIDTLQKLAKCPVNLPQKSNHVPEPLSVMWEEIAEELRISVIQKHNLPQLVKKLVDVLETNIPDNWKLGFRKCRIVPVNVHKLCHILRGGCGTKLFQGLFIQTLESLRL</sequence>
<feature type="domain" description="EGF-like" evidence="3">
    <location>
        <begin position="2377"/>
        <end position="2414"/>
    </location>
</feature>
<feature type="domain" description="EGF-like" evidence="3">
    <location>
        <begin position="1305"/>
        <end position="1342"/>
    </location>
</feature>
<feature type="domain" description="EGF-like" evidence="3">
    <location>
        <begin position="2607"/>
        <end position="2644"/>
    </location>
</feature>
<feature type="domain" description="EGF-like" evidence="3">
    <location>
        <begin position="3079"/>
        <end position="3117"/>
    </location>
</feature>
<feature type="domain" description="EGF-like" evidence="3">
    <location>
        <begin position="1035"/>
        <end position="1073"/>
    </location>
</feature>
<dbReference type="PROSITE" id="PS50026">
    <property type="entry name" value="EGF_3"/>
    <property type="match status" value="57"/>
</dbReference>
<name>A0A6L2P831_COPFO</name>
<protein>
    <recommendedName>
        <fullName evidence="3">EGF-like domain-containing protein</fullName>
    </recommendedName>
</protein>
<feature type="disulfide bond" evidence="2">
    <location>
        <begin position="1950"/>
        <end position="1960"/>
    </location>
</feature>
<dbReference type="InterPro" id="IPR003645">
    <property type="entry name" value="Fol_N"/>
</dbReference>
<feature type="domain" description="EGF-like" evidence="3">
    <location>
        <begin position="988"/>
        <end position="1025"/>
    </location>
</feature>
<feature type="domain" description="EGF-like" evidence="3">
    <location>
        <begin position="3349"/>
        <end position="3386"/>
    </location>
</feature>
<feature type="disulfide bond" evidence="2">
    <location>
        <begin position="778"/>
        <end position="788"/>
    </location>
</feature>
<feature type="disulfide bond" evidence="2">
    <location>
        <begin position="1523"/>
        <end position="1533"/>
    </location>
</feature>
<proteinExistence type="predicted"/>
<feature type="domain" description="EGF-like" evidence="3">
    <location>
        <begin position="3138"/>
        <end position="3175"/>
    </location>
</feature>
<feature type="domain" description="EGF-like" evidence="3">
    <location>
        <begin position="1568"/>
        <end position="1607"/>
    </location>
</feature>
<feature type="non-terminal residue" evidence="4">
    <location>
        <position position="1"/>
    </location>
</feature>
<dbReference type="PANTHER" id="PTHR22963:SF39">
    <property type="entry name" value="DUMPY"/>
    <property type="match status" value="1"/>
</dbReference>
<feature type="disulfide bond" evidence="2">
    <location>
        <begin position="1097"/>
        <end position="1107"/>
    </location>
</feature>
<dbReference type="SMART" id="SM00274">
    <property type="entry name" value="FOLN"/>
    <property type="match status" value="23"/>
</dbReference>
<dbReference type="PROSITE" id="PS01186">
    <property type="entry name" value="EGF_2"/>
    <property type="match status" value="32"/>
</dbReference>
<feature type="domain" description="EGF-like" evidence="3">
    <location>
        <begin position="1143"/>
        <end position="1181"/>
    </location>
</feature>
<feature type="domain" description="EGF-like" evidence="3">
    <location>
        <begin position="1520"/>
        <end position="1557"/>
    </location>
</feature>
<feature type="disulfide bond" evidence="2">
    <location>
        <begin position="2716"/>
        <end position="2726"/>
    </location>
</feature>
<feature type="domain" description="EGF-like" evidence="3">
    <location>
        <begin position="3819"/>
        <end position="3858"/>
    </location>
</feature>
<feature type="domain" description="EGF-like" evidence="3">
    <location>
        <begin position="2869"/>
        <end position="2905"/>
    </location>
</feature>
<feature type="domain" description="EGF-like" evidence="3">
    <location>
        <begin position="3712"/>
        <end position="3750"/>
    </location>
</feature>
<keyword evidence="1 2" id="KW-1015">Disulfide bond</keyword>
<comment type="caution">
    <text evidence="4">The sequence shown here is derived from an EMBL/GenBank/DDBJ whole genome shotgun (WGS) entry which is preliminary data.</text>
</comment>
<feature type="domain" description="EGF-like" evidence="3">
    <location>
        <begin position="3605"/>
        <end position="3643"/>
    </location>
</feature>
<feature type="disulfide bond" evidence="2">
    <location>
        <begin position="2929"/>
        <end position="2939"/>
    </location>
</feature>
<feature type="domain" description="EGF-like" evidence="3">
    <location>
        <begin position="4247"/>
        <end position="4285"/>
    </location>
</feature>
<feature type="domain" description="EGF-like" evidence="3">
    <location>
        <begin position="3290"/>
        <end position="3328"/>
    </location>
</feature>
<reference evidence="5" key="1">
    <citation type="submission" date="2020-01" db="EMBL/GenBank/DDBJ databases">
        <title>Draft genome sequence of the Termite Coptotermes fromosanus.</title>
        <authorList>
            <person name="Itakura S."/>
            <person name="Yosikawa Y."/>
            <person name="Umezawa K."/>
        </authorList>
    </citation>
    <scope>NUCLEOTIDE SEQUENCE [LARGE SCALE GENOMIC DNA]</scope>
</reference>
<feature type="domain" description="EGF-like" evidence="3">
    <location>
        <begin position="2424"/>
        <end position="2462"/>
    </location>
</feature>
<dbReference type="EMBL" id="BLKM01000055">
    <property type="protein sequence ID" value="GFG28334.1"/>
    <property type="molecule type" value="Genomic_DNA"/>
</dbReference>
<feature type="disulfide bond" evidence="2">
    <location>
        <begin position="991"/>
        <end position="1001"/>
    </location>
</feature>
<feature type="domain" description="EGF-like" evidence="3">
    <location>
        <begin position="2054"/>
        <end position="2091"/>
    </location>
</feature>
<feature type="disulfide bond" evidence="2">
    <location>
        <begin position="2057"/>
        <end position="2067"/>
    </location>
</feature>
<feature type="disulfide bond" evidence="2">
    <location>
        <begin position="1846"/>
        <end position="1856"/>
    </location>
</feature>
<organism evidence="4 5">
    <name type="scientific">Coptotermes formosanus</name>
    <name type="common">Formosan subterranean termite</name>
    <dbReference type="NCBI Taxonomy" id="36987"/>
    <lineage>
        <taxon>Eukaryota</taxon>
        <taxon>Metazoa</taxon>
        <taxon>Ecdysozoa</taxon>
        <taxon>Arthropoda</taxon>
        <taxon>Hexapoda</taxon>
        <taxon>Insecta</taxon>
        <taxon>Pterygota</taxon>
        <taxon>Neoptera</taxon>
        <taxon>Polyneoptera</taxon>
        <taxon>Dictyoptera</taxon>
        <taxon>Blattodea</taxon>
        <taxon>Blattoidea</taxon>
        <taxon>Termitoidae</taxon>
        <taxon>Rhinotermitidae</taxon>
        <taxon>Coptotermes</taxon>
    </lineage>
</organism>
<feature type="disulfide bond" evidence="2">
    <location>
        <begin position="3352"/>
        <end position="3362"/>
    </location>
</feature>
<dbReference type="Proteomes" id="UP000502823">
    <property type="component" value="Unassembled WGS sequence"/>
</dbReference>
<feature type="domain" description="EGF-like" evidence="3">
    <location>
        <begin position="295"/>
        <end position="334"/>
    </location>
</feature>
<feature type="domain" description="EGF-like" evidence="3">
    <location>
        <begin position="928"/>
        <end position="967"/>
    </location>
</feature>
<feature type="domain" description="EGF-like" evidence="3">
    <location>
        <begin position="1784"/>
        <end position="1822"/>
    </location>
</feature>
<dbReference type="Gene3D" id="2.10.25.10">
    <property type="entry name" value="Laminin"/>
    <property type="match status" value="3"/>
</dbReference>
<feature type="disulfide bond" evidence="2">
    <location>
        <begin position="1631"/>
        <end position="1641"/>
    </location>
</feature>
<dbReference type="Pfam" id="PF21164">
    <property type="entry name" value="Dumpy_DPY"/>
    <property type="match status" value="38"/>
</dbReference>
<feature type="domain" description="EGF-like" evidence="3">
    <location>
        <begin position="2"/>
        <end position="41"/>
    </location>
</feature>
<dbReference type="SMART" id="SM00181">
    <property type="entry name" value="EGF"/>
    <property type="match status" value="79"/>
</dbReference>